<reference evidence="2" key="2">
    <citation type="journal article" date="2022" name="Microbiol. Resour. Announc.">
        <title>Metagenome Sequencing to Explore Phylogenomics of Terrestrial Cyanobacteria.</title>
        <authorList>
            <person name="Ward R.D."/>
            <person name="Stajich J.E."/>
            <person name="Johansen J.R."/>
            <person name="Huntemann M."/>
            <person name="Clum A."/>
            <person name="Foster B."/>
            <person name="Foster B."/>
            <person name="Roux S."/>
            <person name="Palaniappan K."/>
            <person name="Varghese N."/>
            <person name="Mukherjee S."/>
            <person name="Reddy T.B.K."/>
            <person name="Daum C."/>
            <person name="Copeland A."/>
            <person name="Chen I.A."/>
            <person name="Ivanova N.N."/>
            <person name="Kyrpides N.C."/>
            <person name="Shapiro N."/>
            <person name="Eloe-Fadrosh E.A."/>
            <person name="Pietrasiak N."/>
        </authorList>
    </citation>
    <scope>NUCLEOTIDE SEQUENCE</scope>
    <source>
        <strain evidence="2">GSE-NOS-MK-12-04C</strain>
    </source>
</reference>
<reference evidence="2" key="1">
    <citation type="submission" date="2021-05" db="EMBL/GenBank/DDBJ databases">
        <authorList>
            <person name="Pietrasiak N."/>
            <person name="Ward R."/>
            <person name="Stajich J.E."/>
            <person name="Kurbessoian T."/>
        </authorList>
    </citation>
    <scope>NUCLEOTIDE SEQUENCE</scope>
    <source>
        <strain evidence="2">GSE-NOS-MK-12-04C</strain>
    </source>
</reference>
<gene>
    <name evidence="2" type="ORF">KME60_34695</name>
</gene>
<evidence type="ECO:0008006" key="4">
    <source>
        <dbReference type="Google" id="ProtNLM"/>
    </source>
</evidence>
<dbReference type="Proteomes" id="UP000729701">
    <property type="component" value="Unassembled WGS sequence"/>
</dbReference>
<evidence type="ECO:0000256" key="1">
    <source>
        <dbReference type="SAM" id="Phobius"/>
    </source>
</evidence>
<sequence>MKSPDDYNNELERRERELRQKEIELRLRELDSDVNGKNIQFYQTTKDQPDKLEKPWKQKTILGLKLFGLGVAALVAVRIASVLAGVIIVGMLAFVAYKLFFDNKKA</sequence>
<keyword evidence="1" id="KW-0812">Transmembrane</keyword>
<evidence type="ECO:0000313" key="2">
    <source>
        <dbReference type="EMBL" id="MBW4672431.1"/>
    </source>
</evidence>
<organism evidence="2 3">
    <name type="scientific">Cyanomargarita calcarea GSE-NOS-MK-12-04C</name>
    <dbReference type="NCBI Taxonomy" id="2839659"/>
    <lineage>
        <taxon>Bacteria</taxon>
        <taxon>Bacillati</taxon>
        <taxon>Cyanobacteriota</taxon>
        <taxon>Cyanophyceae</taxon>
        <taxon>Nostocales</taxon>
        <taxon>Cyanomargaritaceae</taxon>
        <taxon>Cyanomargarita</taxon>
    </lineage>
</organism>
<dbReference type="AlphaFoldDB" id="A0A951UXG9"/>
<comment type="caution">
    <text evidence="2">The sequence shown here is derived from an EMBL/GenBank/DDBJ whole genome shotgun (WGS) entry which is preliminary data.</text>
</comment>
<proteinExistence type="predicted"/>
<keyword evidence="1" id="KW-1133">Transmembrane helix</keyword>
<evidence type="ECO:0000313" key="3">
    <source>
        <dbReference type="Proteomes" id="UP000729701"/>
    </source>
</evidence>
<dbReference type="EMBL" id="JAHHGZ010000078">
    <property type="protein sequence ID" value="MBW4672431.1"/>
    <property type="molecule type" value="Genomic_DNA"/>
</dbReference>
<name>A0A951UXG9_9CYAN</name>
<keyword evidence="1" id="KW-0472">Membrane</keyword>
<accession>A0A951UXG9</accession>
<feature type="transmembrane region" description="Helical" evidence="1">
    <location>
        <begin position="83"/>
        <end position="101"/>
    </location>
</feature>
<protein>
    <recommendedName>
        <fullName evidence="4">DUF3040 domain-containing protein</fullName>
    </recommendedName>
</protein>